<dbReference type="Proteomes" id="UP000240904">
    <property type="component" value="Unassembled WGS sequence"/>
</dbReference>
<evidence type="ECO:0008006" key="4">
    <source>
        <dbReference type="Google" id="ProtNLM"/>
    </source>
</evidence>
<evidence type="ECO:0000313" key="2">
    <source>
        <dbReference type="EMBL" id="PSW06875.1"/>
    </source>
</evidence>
<name>A0A2T3N3N5_9GAMM</name>
<dbReference type="EMBL" id="PYMC01000002">
    <property type="protein sequence ID" value="PSW06875.1"/>
    <property type="molecule type" value="Genomic_DNA"/>
</dbReference>
<comment type="caution">
    <text evidence="2">The sequence shown here is derived from an EMBL/GenBank/DDBJ whole genome shotgun (WGS) entry which is preliminary data.</text>
</comment>
<dbReference type="OrthoDB" id="9815328at2"/>
<feature type="chain" id="PRO_5015635482" description="Lipoprotein" evidence="1">
    <location>
        <begin position="18"/>
        <end position="128"/>
    </location>
</feature>
<evidence type="ECO:0000256" key="1">
    <source>
        <dbReference type="SAM" id="SignalP"/>
    </source>
</evidence>
<accession>A0A2T3N3N5</accession>
<organism evidence="2 3">
    <name type="scientific">Photobacterium lipolyticum</name>
    <dbReference type="NCBI Taxonomy" id="266810"/>
    <lineage>
        <taxon>Bacteria</taxon>
        <taxon>Pseudomonadati</taxon>
        <taxon>Pseudomonadota</taxon>
        <taxon>Gammaproteobacteria</taxon>
        <taxon>Vibrionales</taxon>
        <taxon>Vibrionaceae</taxon>
        <taxon>Photobacterium</taxon>
    </lineage>
</organism>
<keyword evidence="3" id="KW-1185">Reference proteome</keyword>
<proteinExistence type="predicted"/>
<dbReference type="RefSeq" id="WP_107282238.1">
    <property type="nucleotide sequence ID" value="NZ_PYMC01000002.1"/>
</dbReference>
<sequence>MKLIKGLVVAAMFVTLAGCSRVQPILNVENTPVVFNLQSSQVKQAIIEAGIGRGWVMRETTPGKIRGEYQARSHQAIIDITYNTNTYSIEYADSDNLKYEDGKIHRNYNRWINNLDVDIKKKLAMLAQ</sequence>
<dbReference type="AlphaFoldDB" id="A0A2T3N3N5"/>
<protein>
    <recommendedName>
        <fullName evidence="4">Lipoprotein</fullName>
    </recommendedName>
</protein>
<reference evidence="2 3" key="1">
    <citation type="submission" date="2018-03" db="EMBL/GenBank/DDBJ databases">
        <title>Whole genome sequencing of Histamine producing bacteria.</title>
        <authorList>
            <person name="Butler K."/>
        </authorList>
    </citation>
    <scope>NUCLEOTIDE SEQUENCE [LARGE SCALE GENOMIC DNA]</scope>
    <source>
        <strain evidence="2 3">DSM 16190</strain>
    </source>
</reference>
<gene>
    <name evidence="2" type="ORF">C9I89_04995</name>
</gene>
<dbReference type="PROSITE" id="PS51257">
    <property type="entry name" value="PROKAR_LIPOPROTEIN"/>
    <property type="match status" value="1"/>
</dbReference>
<evidence type="ECO:0000313" key="3">
    <source>
        <dbReference type="Proteomes" id="UP000240904"/>
    </source>
</evidence>
<feature type="signal peptide" evidence="1">
    <location>
        <begin position="1"/>
        <end position="17"/>
    </location>
</feature>
<keyword evidence="1" id="KW-0732">Signal</keyword>